<comment type="subcellular location">
    <subcellularLocation>
        <location evidence="1">Secreted</location>
    </subcellularLocation>
</comment>
<dbReference type="InterPro" id="IPR038479">
    <property type="entry name" value="Transthyretin-like_sf"/>
</dbReference>
<dbReference type="PANTHER" id="PTHR21700">
    <property type="entry name" value="TRANSTHYRETIN-LIKE FAMILY PROTEIN-RELATED"/>
    <property type="match status" value="1"/>
</dbReference>
<keyword evidence="3" id="KW-0964">Secreted</keyword>
<comment type="similarity">
    <text evidence="2">Belongs to the nematode transthyretin-like family.</text>
</comment>
<name>A0A0N4WYC4_HAEPC</name>
<keyword evidence="4" id="KW-0732">Signal</keyword>
<accession>A0A0N4WYC4</accession>
<dbReference type="STRING" id="6290.A0A0N4WYC4"/>
<dbReference type="AlphaFoldDB" id="A0A0N4WYC4"/>
<dbReference type="PANTHER" id="PTHR21700:SF54">
    <property type="entry name" value="TRANSTHYRETIN-LIKE FAMILY PROTEIN"/>
    <property type="match status" value="1"/>
</dbReference>
<gene>
    <name evidence="5" type="ORF">HPLM_LOCUS16863</name>
</gene>
<organism evidence="7">
    <name type="scientific">Haemonchus placei</name>
    <name type="common">Barber's pole worm</name>
    <dbReference type="NCBI Taxonomy" id="6290"/>
    <lineage>
        <taxon>Eukaryota</taxon>
        <taxon>Metazoa</taxon>
        <taxon>Ecdysozoa</taxon>
        <taxon>Nematoda</taxon>
        <taxon>Chromadorea</taxon>
        <taxon>Rhabditida</taxon>
        <taxon>Rhabditina</taxon>
        <taxon>Rhabditomorpha</taxon>
        <taxon>Strongyloidea</taxon>
        <taxon>Trichostrongylidae</taxon>
        <taxon>Haemonchus</taxon>
    </lineage>
</organism>
<evidence type="ECO:0000313" key="7">
    <source>
        <dbReference type="WBParaSite" id="HPLM_0001687101-mRNA-1"/>
    </source>
</evidence>
<sequence>MLIRSWAVTVVVQYIFLISFTTGTFREQSVAVKGIVSCRGIRQPGAFVQLYDEDAAPLFDDDDLLGSVTADDRGVFCVRGYTTEVTDIDPYIYIEHNCGYEGLDQKHFFAHEIPAEFVVEGNYSKKIYHMGDIELLTRDAPVQHYERRTPVYDHRQFTKLTLHQQIIHCIPLYVAYKDYYERVSFFAKNCDTSFSRLTSNSNCVNTIERLDILLDYQNGNSLYNAW</sequence>
<dbReference type="WBParaSite" id="HPLM_0001687101-mRNA-1">
    <property type="protein sequence ID" value="HPLM_0001687101-mRNA-1"/>
    <property type="gene ID" value="HPLM_0001687101"/>
</dbReference>
<reference evidence="7" key="1">
    <citation type="submission" date="2017-02" db="UniProtKB">
        <authorList>
            <consortium name="WormBaseParasite"/>
        </authorList>
    </citation>
    <scope>IDENTIFICATION</scope>
</reference>
<dbReference type="Proteomes" id="UP000268014">
    <property type="component" value="Unassembled WGS sequence"/>
</dbReference>
<proteinExistence type="inferred from homology"/>
<evidence type="ECO:0000313" key="6">
    <source>
        <dbReference type="Proteomes" id="UP000268014"/>
    </source>
</evidence>
<dbReference type="Gene3D" id="2.60.40.3330">
    <property type="match status" value="1"/>
</dbReference>
<dbReference type="OMA" id="HYERRTP"/>
<dbReference type="Pfam" id="PF01060">
    <property type="entry name" value="TTR-52"/>
    <property type="match status" value="1"/>
</dbReference>
<dbReference type="OrthoDB" id="5875941at2759"/>
<protein>
    <submittedName>
        <fullName evidence="7">Transthyretin-like family protein</fullName>
    </submittedName>
</protein>
<keyword evidence="6" id="KW-1185">Reference proteome</keyword>
<evidence type="ECO:0000313" key="5">
    <source>
        <dbReference type="EMBL" id="VDO62076.1"/>
    </source>
</evidence>
<evidence type="ECO:0000256" key="1">
    <source>
        <dbReference type="ARBA" id="ARBA00004613"/>
    </source>
</evidence>
<evidence type="ECO:0000256" key="4">
    <source>
        <dbReference type="ARBA" id="ARBA00022729"/>
    </source>
</evidence>
<dbReference type="EMBL" id="UZAF01019624">
    <property type="protein sequence ID" value="VDO62076.1"/>
    <property type="molecule type" value="Genomic_DNA"/>
</dbReference>
<dbReference type="InterPro" id="IPR001534">
    <property type="entry name" value="Transthyretin-like"/>
</dbReference>
<dbReference type="GO" id="GO:0009986">
    <property type="term" value="C:cell surface"/>
    <property type="evidence" value="ECO:0007669"/>
    <property type="project" value="InterPro"/>
</dbReference>
<evidence type="ECO:0000256" key="3">
    <source>
        <dbReference type="ARBA" id="ARBA00022525"/>
    </source>
</evidence>
<reference evidence="5 6" key="2">
    <citation type="submission" date="2018-11" db="EMBL/GenBank/DDBJ databases">
        <authorList>
            <consortium name="Pathogen Informatics"/>
        </authorList>
    </citation>
    <scope>NUCLEOTIDE SEQUENCE [LARGE SCALE GENOMIC DNA]</scope>
    <source>
        <strain evidence="5 6">MHpl1</strain>
    </source>
</reference>
<evidence type="ECO:0000256" key="2">
    <source>
        <dbReference type="ARBA" id="ARBA00010112"/>
    </source>
</evidence>
<dbReference type="GO" id="GO:0005576">
    <property type="term" value="C:extracellular region"/>
    <property type="evidence" value="ECO:0007669"/>
    <property type="project" value="UniProtKB-SubCell"/>
</dbReference>